<dbReference type="Pfam" id="PF26082">
    <property type="entry name" value="zf-C2H2_AcuF"/>
    <property type="match status" value="1"/>
</dbReference>
<dbReference type="EMBL" id="ML994704">
    <property type="protein sequence ID" value="KAF2176641.1"/>
    <property type="molecule type" value="Genomic_DNA"/>
</dbReference>
<dbReference type="InterPro" id="IPR058925">
    <property type="entry name" value="zf-C2H2_AcuF"/>
</dbReference>
<dbReference type="PANTHER" id="PTHR35391">
    <property type="entry name" value="C2H2-TYPE DOMAIN-CONTAINING PROTEIN-RELATED"/>
    <property type="match status" value="1"/>
</dbReference>
<dbReference type="PROSITE" id="PS00028">
    <property type="entry name" value="ZINC_FINGER_C2H2_1"/>
    <property type="match status" value="1"/>
</dbReference>
<evidence type="ECO:0000313" key="5">
    <source>
        <dbReference type="Proteomes" id="UP000800200"/>
    </source>
</evidence>
<dbReference type="Pfam" id="PF13374">
    <property type="entry name" value="TPR_10"/>
    <property type="match status" value="1"/>
</dbReference>
<feature type="domain" description="C2H2-type" evidence="3">
    <location>
        <begin position="171"/>
        <end position="191"/>
    </location>
</feature>
<keyword evidence="5" id="KW-1185">Reference proteome</keyword>
<proteinExistence type="predicted"/>
<feature type="region of interest" description="Disordered" evidence="2">
    <location>
        <begin position="37"/>
        <end position="68"/>
    </location>
</feature>
<feature type="compositionally biased region" description="Polar residues" evidence="2">
    <location>
        <begin position="381"/>
        <end position="390"/>
    </location>
</feature>
<dbReference type="AlphaFoldDB" id="A0A6A6DB17"/>
<dbReference type="Gene3D" id="3.30.160.60">
    <property type="entry name" value="Classic Zinc Finger"/>
    <property type="match status" value="1"/>
</dbReference>
<dbReference type="InterPro" id="IPR011990">
    <property type="entry name" value="TPR-like_helical_dom_sf"/>
</dbReference>
<dbReference type="PROSITE" id="PS50005">
    <property type="entry name" value="TPR"/>
    <property type="match status" value="1"/>
</dbReference>
<sequence>MSQEAHRFYANLISARFPDAAATLVDRLGKVNWERKQRLQHETEARETPDDEVTSKFHDSGIGSSIPTQTSNAATVISFFSSLADGTQARIPRLSEEAKAGAPFTCDACGKTITVQSDYQWKEHIYQDLRPYICFFENCSFNTTEFRDRKVWMDHLRLEHRLGPRQKDYKCPLCLEDISTGRNPSHHIAKHLEEISLAALPQNVDSTEMNDANQGSQRTGISKATFSDPKTMTVNSLGNLYEDQGELDEAEKMYERALDGKEKALVTEPGQLPFTQHQSSTLLPHADMSQMHLPSAAREPEMGEPGFSYTNFSIGHSYAQYASTSTPRFTPSTDMNIDPSFGTFVMSPASTVNVPQHPTFDQGDFSECKPTRAGAEKEETPSASLAAQSTNEDDEPPSPSEAEAARTMEDEQGKVARSHHLYQAQPDENGEYHCHSEGKQGCNHKPTKLKCNYE</sequence>
<evidence type="ECO:0000256" key="2">
    <source>
        <dbReference type="SAM" id="MobiDB-lite"/>
    </source>
</evidence>
<keyword evidence="1" id="KW-0802">TPR repeat</keyword>
<evidence type="ECO:0000259" key="3">
    <source>
        <dbReference type="PROSITE" id="PS00028"/>
    </source>
</evidence>
<evidence type="ECO:0000313" key="4">
    <source>
        <dbReference type="EMBL" id="KAF2176641.1"/>
    </source>
</evidence>
<name>A0A6A6DB17_9PEZI</name>
<organism evidence="4 5">
    <name type="scientific">Zopfia rhizophila CBS 207.26</name>
    <dbReference type="NCBI Taxonomy" id="1314779"/>
    <lineage>
        <taxon>Eukaryota</taxon>
        <taxon>Fungi</taxon>
        <taxon>Dikarya</taxon>
        <taxon>Ascomycota</taxon>
        <taxon>Pezizomycotina</taxon>
        <taxon>Dothideomycetes</taxon>
        <taxon>Dothideomycetes incertae sedis</taxon>
        <taxon>Zopfiaceae</taxon>
        <taxon>Zopfia</taxon>
    </lineage>
</organism>
<feature type="region of interest" description="Disordered" evidence="2">
    <location>
        <begin position="353"/>
        <end position="454"/>
    </location>
</feature>
<feature type="compositionally biased region" description="Basic and acidic residues" evidence="2">
    <location>
        <begin position="37"/>
        <end position="59"/>
    </location>
</feature>
<dbReference type="Gene3D" id="1.25.40.10">
    <property type="entry name" value="Tetratricopeptide repeat domain"/>
    <property type="match status" value="1"/>
</dbReference>
<dbReference type="InterPro" id="IPR013087">
    <property type="entry name" value="Znf_C2H2_type"/>
</dbReference>
<gene>
    <name evidence="4" type="ORF">K469DRAFT_399628</name>
</gene>
<dbReference type="InterPro" id="IPR019734">
    <property type="entry name" value="TPR_rpt"/>
</dbReference>
<feature type="repeat" description="TPR" evidence="1">
    <location>
        <begin position="231"/>
        <end position="264"/>
    </location>
</feature>
<reference evidence="4" key="1">
    <citation type="journal article" date="2020" name="Stud. Mycol.">
        <title>101 Dothideomycetes genomes: a test case for predicting lifestyles and emergence of pathogens.</title>
        <authorList>
            <person name="Haridas S."/>
            <person name="Albert R."/>
            <person name="Binder M."/>
            <person name="Bloem J."/>
            <person name="Labutti K."/>
            <person name="Salamov A."/>
            <person name="Andreopoulos B."/>
            <person name="Baker S."/>
            <person name="Barry K."/>
            <person name="Bills G."/>
            <person name="Bluhm B."/>
            <person name="Cannon C."/>
            <person name="Castanera R."/>
            <person name="Culley D."/>
            <person name="Daum C."/>
            <person name="Ezra D."/>
            <person name="Gonzalez J."/>
            <person name="Henrissat B."/>
            <person name="Kuo A."/>
            <person name="Liang C."/>
            <person name="Lipzen A."/>
            <person name="Lutzoni F."/>
            <person name="Magnuson J."/>
            <person name="Mondo S."/>
            <person name="Nolan M."/>
            <person name="Ohm R."/>
            <person name="Pangilinan J."/>
            <person name="Park H.-J."/>
            <person name="Ramirez L."/>
            <person name="Alfaro M."/>
            <person name="Sun H."/>
            <person name="Tritt A."/>
            <person name="Yoshinaga Y."/>
            <person name="Zwiers L.-H."/>
            <person name="Turgeon B."/>
            <person name="Goodwin S."/>
            <person name="Spatafora J."/>
            <person name="Crous P."/>
            <person name="Grigoriev I."/>
        </authorList>
    </citation>
    <scope>NUCLEOTIDE SEQUENCE</scope>
    <source>
        <strain evidence="4">CBS 207.26</strain>
    </source>
</reference>
<feature type="compositionally biased region" description="Basic and acidic residues" evidence="2">
    <location>
        <begin position="366"/>
        <end position="380"/>
    </location>
</feature>
<evidence type="ECO:0000256" key="1">
    <source>
        <dbReference type="PROSITE-ProRule" id="PRU00339"/>
    </source>
</evidence>
<dbReference type="OrthoDB" id="20872at2759"/>
<feature type="compositionally biased region" description="Basic and acidic residues" evidence="2">
    <location>
        <begin position="403"/>
        <end position="414"/>
    </location>
</feature>
<accession>A0A6A6DB17</accession>
<dbReference type="Proteomes" id="UP000800200">
    <property type="component" value="Unassembled WGS sequence"/>
</dbReference>
<protein>
    <recommendedName>
        <fullName evidence="3">C2H2-type domain-containing protein</fullName>
    </recommendedName>
</protein>
<dbReference type="PANTHER" id="PTHR35391:SF7">
    <property type="entry name" value="C2H2-TYPE DOMAIN-CONTAINING PROTEIN"/>
    <property type="match status" value="1"/>
</dbReference>